<evidence type="ECO:0000256" key="6">
    <source>
        <dbReference type="ARBA" id="ARBA00022801"/>
    </source>
</evidence>
<dbReference type="GO" id="GO:0008233">
    <property type="term" value="F:peptidase activity"/>
    <property type="evidence" value="ECO:0007669"/>
    <property type="project" value="UniProtKB-KW"/>
</dbReference>
<dbReference type="Gene3D" id="3.10.20.90">
    <property type="entry name" value="Phosphatidylinositol 3-kinase Catalytic Subunit, Chain A, domain 1"/>
    <property type="match status" value="2"/>
</dbReference>
<evidence type="ECO:0000256" key="7">
    <source>
        <dbReference type="ARBA" id="ARBA00022807"/>
    </source>
</evidence>
<dbReference type="InterPro" id="IPR029346">
    <property type="entry name" value="USP_C"/>
</dbReference>
<dbReference type="SMART" id="SM00061">
    <property type="entry name" value="MATH"/>
    <property type="match status" value="1"/>
</dbReference>
<feature type="domain" description="USP" evidence="9">
    <location>
        <begin position="250"/>
        <end position="571"/>
    </location>
</feature>
<dbReference type="Pfam" id="PF12436">
    <property type="entry name" value="USP7_ICP0_bdg"/>
    <property type="match status" value="1"/>
</dbReference>
<organism evidence="10 11">
    <name type="scientific">Madurella fahalii</name>
    <dbReference type="NCBI Taxonomy" id="1157608"/>
    <lineage>
        <taxon>Eukaryota</taxon>
        <taxon>Fungi</taxon>
        <taxon>Dikarya</taxon>
        <taxon>Ascomycota</taxon>
        <taxon>Pezizomycotina</taxon>
        <taxon>Sordariomycetes</taxon>
        <taxon>Sordariomycetidae</taxon>
        <taxon>Sordariales</taxon>
        <taxon>Sordariales incertae sedis</taxon>
        <taxon>Madurella</taxon>
    </lineage>
</organism>
<dbReference type="GeneID" id="98175883"/>
<protein>
    <recommendedName>
        <fullName evidence="3">ubiquitinyl hydrolase 1</fullName>
        <ecNumber evidence="3">3.4.19.12</ecNumber>
    </recommendedName>
</protein>
<accession>A0ABQ0GB02</accession>
<evidence type="ECO:0000313" key="11">
    <source>
        <dbReference type="Proteomes" id="UP001628179"/>
    </source>
</evidence>
<keyword evidence="6" id="KW-0378">Hydrolase</keyword>
<dbReference type="InterPro" id="IPR008974">
    <property type="entry name" value="TRAF-like"/>
</dbReference>
<dbReference type="InterPro" id="IPR050164">
    <property type="entry name" value="Peptidase_C19"/>
</dbReference>
<dbReference type="Pfam" id="PF22486">
    <property type="entry name" value="MATH_2"/>
    <property type="match status" value="1"/>
</dbReference>
<dbReference type="PROSITE" id="PS50144">
    <property type="entry name" value="MATH"/>
    <property type="match status" value="1"/>
</dbReference>
<name>A0ABQ0GB02_9PEZI</name>
<keyword evidence="4 10" id="KW-0645">Protease</keyword>
<dbReference type="PROSITE" id="PS00973">
    <property type="entry name" value="USP_2"/>
    <property type="match status" value="1"/>
</dbReference>
<dbReference type="Pfam" id="PF14533">
    <property type="entry name" value="USP7_C2"/>
    <property type="match status" value="1"/>
</dbReference>
<feature type="domain" description="MATH" evidence="8">
    <location>
        <begin position="93"/>
        <end position="224"/>
    </location>
</feature>
<dbReference type="InterPro" id="IPR024729">
    <property type="entry name" value="USP7_ICP0-binding_dom"/>
</dbReference>
<dbReference type="InterPro" id="IPR018200">
    <property type="entry name" value="USP_CS"/>
</dbReference>
<evidence type="ECO:0000256" key="3">
    <source>
        <dbReference type="ARBA" id="ARBA00012759"/>
    </source>
</evidence>
<dbReference type="GO" id="GO:0006508">
    <property type="term" value="P:proteolysis"/>
    <property type="evidence" value="ECO:0007669"/>
    <property type="project" value="UniProtKB-KW"/>
</dbReference>
<dbReference type="PANTHER" id="PTHR24006:SF644">
    <property type="entry name" value="UBIQUITIN CARBOXYL-TERMINAL HYDROLASE 7"/>
    <property type="match status" value="1"/>
</dbReference>
<evidence type="ECO:0000256" key="5">
    <source>
        <dbReference type="ARBA" id="ARBA00022786"/>
    </source>
</evidence>
<dbReference type="EMBL" id="BAAFSV010000002">
    <property type="protein sequence ID" value="GAB1314930.1"/>
    <property type="molecule type" value="Genomic_DNA"/>
</dbReference>
<dbReference type="InterPro" id="IPR002083">
    <property type="entry name" value="MATH/TRAF_dom"/>
</dbReference>
<sequence length="1186" mass="136842">MADLAITPNPPTEALANLCLQDDNQNPEAASPNAMLVDAPEEHVVEPNGTETEDVAVINPDNMETDTLLASDYEAMKEHVLPPLVEEPRILDDQVHTWTVEEWQSLNKKEHGPIFKAGGYPWRILLFPHGNNVLNQCSIYLEHGFEANSVPEDWSCCVQFALVLWNRSNPSIFYHHSAHHRFTKEESDWGFTRFLETHKIFNNIWESTEQPLVKNDSANISAYVRIVEDETGVLWHNFNNYDSKKETGYVGLKNQGATCYLNSLLQSLYFTNAFRKAIYRIPTEHDENMSNSAYTLQRLFYQLQTSTTAVGTNELTKSFGWETRHIFEQQDVQELSRKLMERMEEKMKGTEFEKALSQMFSGKIKTYISCINVPYESSRVEDFWDVQLNVSGNENLLDSFQDYIQVEKLDGENQYFAGDQYKLQDANKGVIFMSFPDVLHLQLKRFEYDIQRDAMMKINDRYEFPEEFDASLYLDKEADRSESWEYQLHGVLVHSGDLNAGHYYAFLKPNKEGWWYKYDDDKVTKATKREVLEENFGGPFKLPNGQLRSLNQKKGPVMRPNSAYMLVYIRKSRLDQVLCPVTTEDTPEHLQLRFEEEIAAREARRKEREEQHLYLGVKAITEATFQQHGGTDLTNFEAVPDQDPAAPRFYRLLRTATMQDLVTQIAADLDQDPRRIRLWIMVNRQNKTIRPDQPVMDLRPTVEETYARAAAHRDQALRVWVEVAEEVNAEGAAVWPTYPGLPNGVVVKNDLILLFLKWFDVESQSLKGVGHVYISKEKKVEELVPIIMKKMGWGEKLPSDEKIQLWEEIKPNMIEGLKGKNSLKAAELQDGDIVCFQRIHERKSRLGLGDKQASEEAIKSADRFEDAREYYDFLLNKRTVGFHPHPQKCDPETYPAFQMVLNSRISYDKLSEKIGERLGVEPTHLRFYTVNASSGNPRNAVKRGQNQTLHSILVPAGYGQLNMNQRNDELFFEVLDMSLAELDTKKSIKLTLLSEGITKEEQFDILVTKSGHVEDLIECLIKKAKIPSEEEAGRIRIYETSNHKFFRELERNYPVISINDYTSVIAERIPPEDAEVKDQTHFISVFHFQGEPSRPHGVPFRFLLKEGETFAETKKRLEKRTGLKGKSFEKIKFAVVRRAQFSRPQYLTDDDILWDVAANPDDCLGLDHPDRTRSLRNGVGDLFLKG</sequence>
<dbReference type="Gene3D" id="3.90.70.10">
    <property type="entry name" value="Cysteine proteinases"/>
    <property type="match status" value="1"/>
</dbReference>
<dbReference type="SUPFAM" id="SSF49599">
    <property type="entry name" value="TRAF domain-like"/>
    <property type="match status" value="1"/>
</dbReference>
<dbReference type="PROSITE" id="PS00972">
    <property type="entry name" value="USP_1"/>
    <property type="match status" value="1"/>
</dbReference>
<comment type="similarity">
    <text evidence="2">Belongs to the peptidase C19 family.</text>
</comment>
<evidence type="ECO:0000313" key="10">
    <source>
        <dbReference type="EMBL" id="GAB1314930.1"/>
    </source>
</evidence>
<dbReference type="SUPFAM" id="SSF54001">
    <property type="entry name" value="Cysteine proteinases"/>
    <property type="match status" value="1"/>
</dbReference>
<dbReference type="PANTHER" id="PTHR24006">
    <property type="entry name" value="UBIQUITIN CARBOXYL-TERMINAL HYDROLASE"/>
    <property type="match status" value="1"/>
</dbReference>
<keyword evidence="5" id="KW-0833">Ubl conjugation pathway</keyword>
<dbReference type="EC" id="3.4.19.12" evidence="3"/>
<evidence type="ECO:0000259" key="9">
    <source>
        <dbReference type="PROSITE" id="PS50235"/>
    </source>
</evidence>
<dbReference type="CDD" id="cd02659">
    <property type="entry name" value="peptidase_C19C"/>
    <property type="match status" value="1"/>
</dbReference>
<dbReference type="InterPro" id="IPR038765">
    <property type="entry name" value="Papain-like_cys_pep_sf"/>
</dbReference>
<gene>
    <name evidence="10" type="primary">UBP15</name>
    <name evidence="10" type="ORF">MFIFM68171_05140</name>
</gene>
<dbReference type="Proteomes" id="UP001628179">
    <property type="component" value="Unassembled WGS sequence"/>
</dbReference>
<keyword evidence="7" id="KW-0788">Thiol protease</keyword>
<dbReference type="PROSITE" id="PS50235">
    <property type="entry name" value="USP_3"/>
    <property type="match status" value="1"/>
</dbReference>
<comment type="catalytic activity">
    <reaction evidence="1">
        <text>Thiol-dependent hydrolysis of ester, thioester, amide, peptide and isopeptide bonds formed by the C-terminal Gly of ubiquitin (a 76-residue protein attached to proteins as an intracellular targeting signal).</text>
        <dbReference type="EC" id="3.4.19.12"/>
    </reaction>
</comment>
<keyword evidence="11" id="KW-1185">Reference proteome</keyword>
<evidence type="ECO:0000259" key="8">
    <source>
        <dbReference type="PROSITE" id="PS50144"/>
    </source>
</evidence>
<dbReference type="InterPro" id="IPR028889">
    <property type="entry name" value="USP"/>
</dbReference>
<dbReference type="InterPro" id="IPR001394">
    <property type="entry name" value="Peptidase_C19_UCH"/>
</dbReference>
<evidence type="ECO:0000256" key="1">
    <source>
        <dbReference type="ARBA" id="ARBA00000707"/>
    </source>
</evidence>
<dbReference type="RefSeq" id="XP_070916661.1">
    <property type="nucleotide sequence ID" value="XM_071060560.1"/>
</dbReference>
<reference evidence="10 11" key="1">
    <citation type="submission" date="2024-09" db="EMBL/GenBank/DDBJ databases">
        <title>Itraconazole resistance in Madurella fahalii resulting from another homologue of gene encoding cytochrome P450 14-alpha sterol demethylase (CYP51).</title>
        <authorList>
            <person name="Yoshioka I."/>
            <person name="Fahal A.H."/>
            <person name="Kaneko S."/>
            <person name="Yaguchi T."/>
        </authorList>
    </citation>
    <scope>NUCLEOTIDE SEQUENCE [LARGE SCALE GENOMIC DNA]</scope>
    <source>
        <strain evidence="10 11">IFM 68171</strain>
    </source>
</reference>
<evidence type="ECO:0000256" key="2">
    <source>
        <dbReference type="ARBA" id="ARBA00009085"/>
    </source>
</evidence>
<dbReference type="Pfam" id="PF00443">
    <property type="entry name" value="UCH"/>
    <property type="match status" value="1"/>
</dbReference>
<comment type="caution">
    <text evidence="10">The sequence shown here is derived from an EMBL/GenBank/DDBJ whole genome shotgun (WGS) entry which is preliminary data.</text>
</comment>
<evidence type="ECO:0000256" key="4">
    <source>
        <dbReference type="ARBA" id="ARBA00022670"/>
    </source>
</evidence>
<dbReference type="Gene3D" id="2.60.210.10">
    <property type="entry name" value="Apoptosis, Tumor Necrosis Factor Receptor Associated Protein 2, Chain A"/>
    <property type="match status" value="1"/>
</dbReference>
<proteinExistence type="inferred from homology"/>